<dbReference type="PANTHER" id="PTHR24045:SF0">
    <property type="entry name" value="N-ACETYLGLUCOSAMINE-1-PHOSPHOTRANSFERASE SUBUNITS ALPHA_BETA"/>
    <property type="match status" value="1"/>
</dbReference>
<feature type="domain" description="Stealth protein CR2 conserved region 2" evidence="4">
    <location>
        <begin position="40"/>
        <end position="142"/>
    </location>
</feature>
<dbReference type="InterPro" id="IPR021520">
    <property type="entry name" value="Stealth_CR2"/>
</dbReference>
<dbReference type="EMBL" id="FNRI01000004">
    <property type="protein sequence ID" value="SEA58486.1"/>
    <property type="molecule type" value="Genomic_DNA"/>
</dbReference>
<sequence length="320" mass="37272">MEIDLVYLWVDGNDPVWLAKKNAYLPADRQVDPEAAGECRFVENDELRYSLRSAERYAPWIRRIYILTDDQTPAWLDTSNPRVRVVSHREIMPAEILPVFNSCTIELFLPRIPGLAEHFLYANDDMFFSRPVDPGFFFDEGGRPVVRLKKQSLKRHDDDIYCHTILRMQELVRACCGRCSELAPHHNVDAYRRSDFLTALEAFRDELAPTESHRFRSRDDWQRSLVLYYALARGEASLREVTRYNKLETPVQRLRALFGVGCGSDSRCIPAYTPDLDSVMEKYDPSLFCLNDDARMTGEDRLRVRQFLGKLFPEKSSFEK</sequence>
<dbReference type="InterPro" id="IPR047141">
    <property type="entry name" value="Stealth"/>
</dbReference>
<comment type="similarity">
    <text evidence="1">Belongs to the stealth family.</text>
</comment>
<keyword evidence="3" id="KW-0270">Exopolysaccharide synthesis</keyword>
<evidence type="ECO:0000313" key="6">
    <source>
        <dbReference type="EMBL" id="SEA58486.1"/>
    </source>
</evidence>
<feature type="domain" description="Stealth protein CR1 conserved region 1" evidence="5">
    <location>
        <begin position="1"/>
        <end position="26"/>
    </location>
</feature>
<dbReference type="RefSeq" id="WP_010262676.1">
    <property type="nucleotide sequence ID" value="NZ_CAEG01000011.1"/>
</dbReference>
<evidence type="ECO:0000259" key="4">
    <source>
        <dbReference type="Pfam" id="PF11380"/>
    </source>
</evidence>
<evidence type="ECO:0000256" key="1">
    <source>
        <dbReference type="ARBA" id="ARBA00007583"/>
    </source>
</evidence>
<dbReference type="Pfam" id="PF11380">
    <property type="entry name" value="Stealth_CR2"/>
    <property type="match status" value="1"/>
</dbReference>
<evidence type="ECO:0000256" key="3">
    <source>
        <dbReference type="ARBA" id="ARBA00023169"/>
    </source>
</evidence>
<evidence type="ECO:0000259" key="5">
    <source>
        <dbReference type="Pfam" id="PF17101"/>
    </source>
</evidence>
<dbReference type="STRING" id="1033731.SAMN05444145_104274"/>
<dbReference type="GO" id="GO:0000271">
    <property type="term" value="P:polysaccharide biosynthetic process"/>
    <property type="evidence" value="ECO:0007669"/>
    <property type="project" value="UniProtKB-KW"/>
</dbReference>
<organism evidence="6 7">
    <name type="scientific">Alistipes timonensis JC136</name>
    <dbReference type="NCBI Taxonomy" id="1033731"/>
    <lineage>
        <taxon>Bacteria</taxon>
        <taxon>Pseudomonadati</taxon>
        <taxon>Bacteroidota</taxon>
        <taxon>Bacteroidia</taxon>
        <taxon>Bacteroidales</taxon>
        <taxon>Rikenellaceae</taxon>
        <taxon>Alistipes</taxon>
    </lineage>
</organism>
<dbReference type="Pfam" id="PF17101">
    <property type="entry name" value="Stealth_CR1"/>
    <property type="match status" value="1"/>
</dbReference>
<reference evidence="6 7" key="1">
    <citation type="submission" date="2016-10" db="EMBL/GenBank/DDBJ databases">
        <authorList>
            <person name="de Groot N.N."/>
        </authorList>
    </citation>
    <scope>NUCLEOTIDE SEQUENCE [LARGE SCALE GENOMIC DNA]</scope>
    <source>
        <strain evidence="6 7">DSM 25383</strain>
    </source>
</reference>
<keyword evidence="2" id="KW-0808">Transferase</keyword>
<keyword evidence="7" id="KW-1185">Reference proteome</keyword>
<evidence type="ECO:0000313" key="7">
    <source>
        <dbReference type="Proteomes" id="UP000183253"/>
    </source>
</evidence>
<accession>A0A1H4CDM8</accession>
<name>A0A1H4CDM8_9BACT</name>
<gene>
    <name evidence="6" type="ORF">SAMN05444145_104274</name>
</gene>
<protein>
    <submittedName>
        <fullName evidence="6">Stealth protein CR1, conserved region 1</fullName>
    </submittedName>
</protein>
<proteinExistence type="inferred from homology"/>
<dbReference type="PANTHER" id="PTHR24045">
    <property type="match status" value="1"/>
</dbReference>
<dbReference type="InterPro" id="IPR031358">
    <property type="entry name" value="Stealth_CR1"/>
</dbReference>
<evidence type="ECO:0000256" key="2">
    <source>
        <dbReference type="ARBA" id="ARBA00022679"/>
    </source>
</evidence>
<dbReference type="GO" id="GO:0016772">
    <property type="term" value="F:transferase activity, transferring phosphorus-containing groups"/>
    <property type="evidence" value="ECO:0007669"/>
    <property type="project" value="InterPro"/>
</dbReference>
<dbReference type="OrthoDB" id="9776077at2"/>
<dbReference type="AlphaFoldDB" id="A0A1H4CDM8"/>
<dbReference type="Proteomes" id="UP000183253">
    <property type="component" value="Unassembled WGS sequence"/>
</dbReference>